<feature type="transmembrane region" description="Helical" evidence="3">
    <location>
        <begin position="89"/>
        <end position="106"/>
    </location>
</feature>
<feature type="transmembrane region" description="Helical" evidence="3">
    <location>
        <begin position="185"/>
        <end position="208"/>
    </location>
</feature>
<dbReference type="SUPFAM" id="SSF103473">
    <property type="entry name" value="MFS general substrate transporter"/>
    <property type="match status" value="1"/>
</dbReference>
<sequence length="820" mass="86764">MAPPLLAGGQPGVDRAYAAAHFGKSLFWQAGELLLAFFLTEAAGLPPIAMGAVIAISLLASAGSDLLVGQLWRHTLASVSGAARLQWQGAWVAALALVGLFSTAHLPLDARLPFALAMALLFRVSYSVYDTPQNVLLGLATVDAAARSRIAAMRVAVSSLAGLCLALAIVPLLKAQGHDERAMRFMLLTLLLAVVAVASATHLRHVLIDARMPLMTAATQDRSGHLPPLPIPLLLAMFFVLLAGAPLFAKLEPYFVAHVLRSPAWGGALLVAGALGTLSAQPLVHIVLARQPRSPVIFAGSLLLMLAALAWWWLAPAAWAAVACAAMMGLVGGVLGMTLWAAFADAAAFSAGLRCMAAGAMAGGFGLSWRRQRALAETDGDGAGSGGSGLPATGNRGLAGAAQNARNEGMSERSGVAATIDAETLPIAARLLQVARRELATGGARALGLRRLAAAAGVTLATLSYHLGSKPQLMQTLVDAERERDRRWHAGWLERMAAVPRWDASALAAMLEQYLDAARTDDVDDDVRLTALVWAELALHAGVDRATAGLLRPWLQERRVFWQQLLSGRIEDADRWAEVLFAYASDEGVHTLAVGTLQDYRLLRRLAIERLVHGLHPQHRHGLTQTTAVFEALVQRLDPVLGLATPEGVTPLLEPGRRRDIAVAACEVILEEGAQALTHRAVGERLGIPASSVAYHCRSGADLLFAGQEMVYLVAQGRMPAPRDDSPAQRQRVTMRGTLSISLAAARDPALRPQAVDLRRLRGENLARLLRDGGHALADRLDAQAAAIVGLGATALTDAEGADQAAPAALLDWLLRNLVG</sequence>
<evidence type="ECO:0000313" key="5">
    <source>
        <dbReference type="EMBL" id="KAJ9625303.1"/>
    </source>
</evidence>
<feature type="transmembrane region" description="Helical" evidence="3">
    <location>
        <begin position="320"/>
        <end position="344"/>
    </location>
</feature>
<feature type="transmembrane region" description="Helical" evidence="3">
    <location>
        <begin position="229"/>
        <end position="249"/>
    </location>
</feature>
<dbReference type="GO" id="GO:0008643">
    <property type="term" value="P:carbohydrate transport"/>
    <property type="evidence" value="ECO:0007669"/>
    <property type="project" value="InterPro"/>
</dbReference>
<dbReference type="InterPro" id="IPR009057">
    <property type="entry name" value="Homeodomain-like_sf"/>
</dbReference>
<comment type="similarity">
    <text evidence="1">Belongs to the major facilitator superfamily.</text>
</comment>
<feature type="transmembrane region" description="Helical" evidence="3">
    <location>
        <begin position="150"/>
        <end position="173"/>
    </location>
</feature>
<dbReference type="GO" id="GO:0005886">
    <property type="term" value="C:plasma membrane"/>
    <property type="evidence" value="ECO:0007669"/>
    <property type="project" value="TreeGrafter"/>
</dbReference>
<dbReference type="PANTHER" id="PTHR11328:SF24">
    <property type="entry name" value="MAJOR FACILITATOR SUPERFAMILY (MFS) PROFILE DOMAIN-CONTAINING PROTEIN"/>
    <property type="match status" value="1"/>
</dbReference>
<evidence type="ECO:0000256" key="2">
    <source>
        <dbReference type="ARBA" id="ARBA00023125"/>
    </source>
</evidence>
<gene>
    <name evidence="5" type="ORF">H2204_010549</name>
</gene>
<dbReference type="InterPro" id="IPR001647">
    <property type="entry name" value="HTH_TetR"/>
</dbReference>
<comment type="caution">
    <text evidence="5">The sequence shown here is derived from an EMBL/GenBank/DDBJ whole genome shotgun (WGS) entry which is preliminary data.</text>
</comment>
<dbReference type="Gene3D" id="1.10.357.10">
    <property type="entry name" value="Tetracycline Repressor, domain 2"/>
    <property type="match status" value="2"/>
</dbReference>
<dbReference type="AlphaFoldDB" id="A0AA39CUV7"/>
<keyword evidence="3" id="KW-0812">Transmembrane</keyword>
<evidence type="ECO:0000259" key="4">
    <source>
        <dbReference type="Pfam" id="PF00440"/>
    </source>
</evidence>
<organism evidence="5">
    <name type="scientific">Knufia peltigerae</name>
    <dbReference type="NCBI Taxonomy" id="1002370"/>
    <lineage>
        <taxon>Eukaryota</taxon>
        <taxon>Fungi</taxon>
        <taxon>Dikarya</taxon>
        <taxon>Ascomycota</taxon>
        <taxon>Pezizomycotina</taxon>
        <taxon>Eurotiomycetes</taxon>
        <taxon>Chaetothyriomycetidae</taxon>
        <taxon>Chaetothyriales</taxon>
        <taxon>Trichomeriaceae</taxon>
        <taxon>Knufia</taxon>
    </lineage>
</organism>
<name>A0AA39CUV7_9EURO</name>
<reference evidence="5" key="1">
    <citation type="submission" date="2022-10" db="EMBL/GenBank/DDBJ databases">
        <title>Culturing micro-colonial fungi from biological soil crusts in the Mojave desert and describing Neophaeococcomyces mojavensis, and introducing the new genera and species Taxawa tesnikishii.</title>
        <authorList>
            <person name="Kurbessoian T."/>
            <person name="Stajich J.E."/>
        </authorList>
    </citation>
    <scope>NUCLEOTIDE SEQUENCE</scope>
    <source>
        <strain evidence="5">TK_35</strain>
    </source>
</reference>
<dbReference type="EMBL" id="JAPDRN010000089">
    <property type="protein sequence ID" value="KAJ9625303.1"/>
    <property type="molecule type" value="Genomic_DNA"/>
</dbReference>
<protein>
    <recommendedName>
        <fullName evidence="4">HTH tetR-type domain-containing protein</fullName>
    </recommendedName>
</protein>
<dbReference type="InterPro" id="IPR039672">
    <property type="entry name" value="MFS_2"/>
</dbReference>
<dbReference type="PANTHER" id="PTHR11328">
    <property type="entry name" value="MAJOR FACILITATOR SUPERFAMILY DOMAIN-CONTAINING PROTEIN"/>
    <property type="match status" value="1"/>
</dbReference>
<feature type="transmembrane region" description="Helical" evidence="3">
    <location>
        <begin position="269"/>
        <end position="289"/>
    </location>
</feature>
<evidence type="ECO:0000256" key="3">
    <source>
        <dbReference type="SAM" id="Phobius"/>
    </source>
</evidence>
<feature type="transmembrane region" description="Helical" evidence="3">
    <location>
        <begin position="48"/>
        <end position="68"/>
    </location>
</feature>
<accession>A0AA39CUV7</accession>
<feature type="domain" description="HTH tetR-type" evidence="4">
    <location>
        <begin position="431"/>
        <end position="475"/>
    </location>
</feature>
<evidence type="ECO:0000256" key="1">
    <source>
        <dbReference type="ARBA" id="ARBA00008335"/>
    </source>
</evidence>
<dbReference type="GO" id="GO:0003677">
    <property type="term" value="F:DNA binding"/>
    <property type="evidence" value="ECO:0007669"/>
    <property type="project" value="UniProtKB-KW"/>
</dbReference>
<keyword evidence="3" id="KW-1133">Transmembrane helix</keyword>
<dbReference type="GO" id="GO:0015293">
    <property type="term" value="F:symporter activity"/>
    <property type="evidence" value="ECO:0007669"/>
    <property type="project" value="InterPro"/>
</dbReference>
<keyword evidence="3" id="KW-0472">Membrane</keyword>
<dbReference type="Pfam" id="PF13347">
    <property type="entry name" value="MFS_2"/>
    <property type="match status" value="1"/>
</dbReference>
<dbReference type="SUPFAM" id="SSF46689">
    <property type="entry name" value="Homeodomain-like"/>
    <property type="match status" value="2"/>
</dbReference>
<feature type="transmembrane region" description="Helical" evidence="3">
    <location>
        <begin position="296"/>
        <end position="314"/>
    </location>
</feature>
<dbReference type="Pfam" id="PF00440">
    <property type="entry name" value="TetR_N"/>
    <property type="match status" value="1"/>
</dbReference>
<keyword evidence="2" id="KW-0238">DNA-binding</keyword>
<dbReference type="InterPro" id="IPR036259">
    <property type="entry name" value="MFS_trans_sf"/>
</dbReference>
<proteinExistence type="inferred from homology"/>